<dbReference type="InterPro" id="IPR029063">
    <property type="entry name" value="SAM-dependent_MTases_sf"/>
</dbReference>
<dbReference type="AlphaFoldDB" id="A0A8J3D1Z9"/>
<protein>
    <submittedName>
        <fullName evidence="5">SAM-dependent methyltransferase</fullName>
    </submittedName>
</protein>
<evidence type="ECO:0000256" key="3">
    <source>
        <dbReference type="ARBA" id="ARBA00022679"/>
    </source>
</evidence>
<dbReference type="Gene3D" id="3.40.50.150">
    <property type="entry name" value="Vaccinia Virus protein VP39"/>
    <property type="match status" value="1"/>
</dbReference>
<dbReference type="EMBL" id="BMXF01000002">
    <property type="protein sequence ID" value="GHB67097.1"/>
    <property type="molecule type" value="Genomic_DNA"/>
</dbReference>
<keyword evidence="2 5" id="KW-0489">Methyltransferase</keyword>
<dbReference type="PANTHER" id="PTHR32183:SF6">
    <property type="entry name" value="CYSTEINE SULFINATE DESULFINASE_CYSTEINE DESULFURASE AND RELATED ENZYMES"/>
    <property type="match status" value="1"/>
</dbReference>
<evidence type="ECO:0000256" key="4">
    <source>
        <dbReference type="ARBA" id="ARBA00022691"/>
    </source>
</evidence>
<proteinExistence type="predicted"/>
<dbReference type="PROSITE" id="PS51585">
    <property type="entry name" value="SAM_MT_TPMT"/>
    <property type="match status" value="1"/>
</dbReference>
<evidence type="ECO:0000256" key="1">
    <source>
        <dbReference type="ARBA" id="ARBA00022553"/>
    </source>
</evidence>
<evidence type="ECO:0000313" key="5">
    <source>
        <dbReference type="EMBL" id="GHB67097.1"/>
    </source>
</evidence>
<keyword evidence="6" id="KW-1185">Reference proteome</keyword>
<dbReference type="PANTHER" id="PTHR32183">
    <property type="match status" value="1"/>
</dbReference>
<dbReference type="GO" id="GO:0008757">
    <property type="term" value="F:S-adenosylmethionine-dependent methyltransferase activity"/>
    <property type="evidence" value="ECO:0007669"/>
    <property type="project" value="InterPro"/>
</dbReference>
<accession>A0A8J3D1Z9</accession>
<reference evidence="5 6" key="1">
    <citation type="journal article" date="2014" name="Int. J. Syst. Evol. Microbiol.">
        <title>Complete genome sequence of Corynebacterium casei LMG S-19264T (=DSM 44701T), isolated from a smear-ripened cheese.</title>
        <authorList>
            <consortium name="US DOE Joint Genome Institute (JGI-PGF)"/>
            <person name="Walter F."/>
            <person name="Albersmeier A."/>
            <person name="Kalinowski J."/>
            <person name="Ruckert C."/>
        </authorList>
    </citation>
    <scope>NUCLEOTIDE SEQUENCE [LARGE SCALE GENOMIC DNA]</scope>
    <source>
        <strain evidence="5 6">KCTC 12866</strain>
    </source>
</reference>
<evidence type="ECO:0000313" key="6">
    <source>
        <dbReference type="Proteomes" id="UP000598271"/>
    </source>
</evidence>
<gene>
    <name evidence="5" type="primary">tpm</name>
    <name evidence="5" type="ORF">GCM10007390_20490</name>
</gene>
<sequence length="196" mass="22282">MNMEANYWDNRYTRHETGWDLGTVSPPLKKYFDGLTDRSIRILIPGGGNSYEAEYLMRQGFTDVTVVDISAVLVERLSVKFSSYTENGLHLIHEDFFLHAGQYDLIVEQTFFCALDPVLRPEYVRQMNGLLVEGGKLVGVLFDRDFPGGPPYGGSRAEYQALLETEFEVLVLEPCYNSIQPRAGSEAFLIAQKKRR</sequence>
<keyword evidence="4" id="KW-0949">S-adenosyl-L-methionine</keyword>
<organism evidence="5 6">
    <name type="scientific">Persicitalea jodogahamensis</name>
    <dbReference type="NCBI Taxonomy" id="402147"/>
    <lineage>
        <taxon>Bacteria</taxon>
        <taxon>Pseudomonadati</taxon>
        <taxon>Bacteroidota</taxon>
        <taxon>Cytophagia</taxon>
        <taxon>Cytophagales</taxon>
        <taxon>Spirosomataceae</taxon>
        <taxon>Persicitalea</taxon>
    </lineage>
</organism>
<dbReference type="GO" id="GO:0032259">
    <property type="term" value="P:methylation"/>
    <property type="evidence" value="ECO:0007669"/>
    <property type="project" value="UniProtKB-KW"/>
</dbReference>
<dbReference type="CDD" id="cd02440">
    <property type="entry name" value="AdoMet_MTases"/>
    <property type="match status" value="1"/>
</dbReference>
<dbReference type="Pfam" id="PF05724">
    <property type="entry name" value="TPMT"/>
    <property type="match status" value="1"/>
</dbReference>
<keyword evidence="3" id="KW-0808">Transferase</keyword>
<dbReference type="SUPFAM" id="SSF53335">
    <property type="entry name" value="S-adenosyl-L-methionine-dependent methyltransferases"/>
    <property type="match status" value="1"/>
</dbReference>
<dbReference type="InterPro" id="IPR008854">
    <property type="entry name" value="TPMT"/>
</dbReference>
<keyword evidence="1" id="KW-0597">Phosphoprotein</keyword>
<comment type="caution">
    <text evidence="5">The sequence shown here is derived from an EMBL/GenBank/DDBJ whole genome shotgun (WGS) entry which is preliminary data.</text>
</comment>
<name>A0A8J3D1Z9_9BACT</name>
<dbReference type="Proteomes" id="UP000598271">
    <property type="component" value="Unassembled WGS sequence"/>
</dbReference>
<evidence type="ECO:0000256" key="2">
    <source>
        <dbReference type="ARBA" id="ARBA00022603"/>
    </source>
</evidence>